<dbReference type="InterPro" id="IPR025258">
    <property type="entry name" value="RH_dom"/>
</dbReference>
<evidence type="ECO:0000256" key="1">
    <source>
        <dbReference type="ARBA" id="ARBA00004603"/>
    </source>
</evidence>
<keyword evidence="7" id="KW-0862">Zinc</keyword>
<comment type="subcellular location">
    <subcellularLocation>
        <location evidence="1">Late endosome</location>
    </subcellularLocation>
</comment>
<evidence type="ECO:0000256" key="9">
    <source>
        <dbReference type="SAM" id="MobiDB-lite"/>
    </source>
</evidence>
<evidence type="ECO:0000256" key="8">
    <source>
        <dbReference type="ARBA" id="ARBA00023006"/>
    </source>
</evidence>
<evidence type="ECO:0000256" key="5">
    <source>
        <dbReference type="ARBA" id="ARBA00022753"/>
    </source>
</evidence>
<dbReference type="Pfam" id="PF02759">
    <property type="entry name" value="RUN"/>
    <property type="match status" value="1"/>
</dbReference>
<dbReference type="PROSITE" id="PS50826">
    <property type="entry name" value="RUN"/>
    <property type="match status" value="1"/>
</dbReference>
<comment type="caution">
    <text evidence="11">The sequence shown here is derived from an EMBL/GenBank/DDBJ whole genome shotgun (WGS) entry which is preliminary data.</text>
</comment>
<evidence type="ECO:0000313" key="12">
    <source>
        <dbReference type="Proteomes" id="UP001458880"/>
    </source>
</evidence>
<dbReference type="Pfam" id="PF13901">
    <property type="entry name" value="RH_dom"/>
    <property type="match status" value="1"/>
</dbReference>
<keyword evidence="8" id="KW-0072">Autophagy</keyword>
<dbReference type="EMBL" id="JASPKY010000003">
    <property type="protein sequence ID" value="KAK9758564.1"/>
    <property type="molecule type" value="Genomic_DNA"/>
</dbReference>
<dbReference type="InterPro" id="IPR004012">
    <property type="entry name" value="Run_dom"/>
</dbReference>
<gene>
    <name evidence="11" type="ORF">QE152_g554</name>
</gene>
<evidence type="ECO:0000256" key="6">
    <source>
        <dbReference type="ARBA" id="ARBA00022771"/>
    </source>
</evidence>
<evidence type="ECO:0000259" key="10">
    <source>
        <dbReference type="PROSITE" id="PS50826"/>
    </source>
</evidence>
<keyword evidence="4" id="KW-0677">Repeat</keyword>
<feature type="region of interest" description="Disordered" evidence="9">
    <location>
        <begin position="274"/>
        <end position="305"/>
    </location>
</feature>
<sequence length="684" mass="77935">MNAFLKSVKTRGNDRNTHIKKVITTQLSETVKEIQLCGVEENILSDSLDVEEATNSLCCVVEAIFLHGLKDSLSLRFRKVIADVDDRPDPSFWSPLLVISHKEIINQITEAAQINTDVGYCRAWVRIILNDCLLSSYLLTLRQDLNLLKSFYHTYAYVRDGDLLEVAQKIVEGLEAVKTFTLPCYSSILNTWPQTTLALAGIWSPTLRMCPVQTCIDVAQASQPISIGNSESTSIGSMLSLHSRSSGIGNMLAFNEDEAFKIILKKKLAQDTTQNIPDSLEHSSSEISEQDHKMREEEDKDELTNQDKRLEYDGESNHVQSTLGNSLNRRMGWSFDENQQANVEKEDLTIPKETPIEEGSKSLEHSYNALIQSYNMLGGAYVKTPDVKEVWERFEHRDVTNEMPTSSNLSNREETPSPIETNKGTVKSTSLIQHLLTIAKEVGLDRQNYECGTCKAAITIYKTAKGINNAANVCFYTGEYFCNDCMCETLAMIPARIIHNWDYREYKVSQKAYNYIEEIKDHPTIDLKVVNPFIYGAVEEMAKLQTLRNQLNFLRAYLYTCRDPVIEEFQKLMWPREYMYEHVHLYSVLDLQQIPDSSLVKLLEDVVNFGKKHVQDCWLCSHKGFLCELCNSSKIIFPFDVENVYRCEACNAVFHNTCLNATKPCPKCKRKKERQDISLLGVTD</sequence>
<keyword evidence="5" id="KW-0967">Endosome</keyword>
<evidence type="ECO:0000256" key="3">
    <source>
        <dbReference type="ARBA" id="ARBA00022723"/>
    </source>
</evidence>
<dbReference type="Proteomes" id="UP001458880">
    <property type="component" value="Unassembled WGS sequence"/>
</dbReference>
<reference evidence="11 12" key="1">
    <citation type="journal article" date="2024" name="BMC Genomics">
        <title>De novo assembly and annotation of Popillia japonica's genome with initial clues to its potential as an invasive pest.</title>
        <authorList>
            <person name="Cucini C."/>
            <person name="Boschi S."/>
            <person name="Funari R."/>
            <person name="Cardaioli E."/>
            <person name="Iannotti N."/>
            <person name="Marturano G."/>
            <person name="Paoli F."/>
            <person name="Bruttini M."/>
            <person name="Carapelli A."/>
            <person name="Frati F."/>
            <person name="Nardi F."/>
        </authorList>
    </citation>
    <scope>NUCLEOTIDE SEQUENCE [LARGE SCALE GENOMIC DNA]</scope>
    <source>
        <strain evidence="11">DMR45628</strain>
    </source>
</reference>
<dbReference type="AlphaFoldDB" id="A0AAW1NIF7"/>
<evidence type="ECO:0000256" key="2">
    <source>
        <dbReference type="ARBA" id="ARBA00022553"/>
    </source>
</evidence>
<dbReference type="GO" id="GO:0006914">
    <property type="term" value="P:autophagy"/>
    <property type="evidence" value="ECO:0007669"/>
    <property type="project" value="UniProtKB-KW"/>
</dbReference>
<dbReference type="InterPro" id="IPR051366">
    <property type="entry name" value="DEF8"/>
</dbReference>
<dbReference type="SMART" id="SM00593">
    <property type="entry name" value="RUN"/>
    <property type="match status" value="1"/>
</dbReference>
<dbReference type="Gene3D" id="1.20.58.900">
    <property type="match status" value="1"/>
</dbReference>
<dbReference type="InterPro" id="IPR047326">
    <property type="entry name" value="RUN_PLEKHM1"/>
</dbReference>
<dbReference type="GO" id="GO:0005770">
    <property type="term" value="C:late endosome"/>
    <property type="evidence" value="ECO:0007669"/>
    <property type="project" value="UniProtKB-SubCell"/>
</dbReference>
<keyword evidence="6" id="KW-0863">Zinc-finger</keyword>
<dbReference type="SMART" id="SM01175">
    <property type="entry name" value="DUF4206"/>
    <property type="match status" value="1"/>
</dbReference>
<dbReference type="CDD" id="cd17679">
    <property type="entry name" value="RUN_PLEKHM1"/>
    <property type="match status" value="1"/>
</dbReference>
<dbReference type="SUPFAM" id="SSF140741">
    <property type="entry name" value="RUN domain-like"/>
    <property type="match status" value="1"/>
</dbReference>
<evidence type="ECO:0000313" key="11">
    <source>
        <dbReference type="EMBL" id="KAK9758564.1"/>
    </source>
</evidence>
<feature type="compositionally biased region" description="Basic and acidic residues" evidence="9">
    <location>
        <begin position="279"/>
        <end position="305"/>
    </location>
</feature>
<keyword evidence="12" id="KW-1185">Reference proteome</keyword>
<dbReference type="PANTHER" id="PTHR12326:SF12">
    <property type="entry name" value="PLECKSTRIN HOMOLOGY AND RUN DOMAIN CONTAINING M1"/>
    <property type="match status" value="1"/>
</dbReference>
<keyword evidence="3" id="KW-0479">Metal-binding</keyword>
<keyword evidence="2" id="KW-0597">Phosphoprotein</keyword>
<dbReference type="PANTHER" id="PTHR12326">
    <property type="entry name" value="PLECKSTRIN HOMOLOGY DOMAIN CONTAINING PROTEIN"/>
    <property type="match status" value="1"/>
</dbReference>
<evidence type="ECO:0000256" key="4">
    <source>
        <dbReference type="ARBA" id="ARBA00022737"/>
    </source>
</evidence>
<feature type="domain" description="RUN" evidence="10">
    <location>
        <begin position="48"/>
        <end position="187"/>
    </location>
</feature>
<accession>A0AAW1NIF7</accession>
<evidence type="ECO:0000256" key="7">
    <source>
        <dbReference type="ARBA" id="ARBA00022833"/>
    </source>
</evidence>
<proteinExistence type="predicted"/>
<name>A0AAW1NIF7_POPJA</name>
<dbReference type="InterPro" id="IPR037213">
    <property type="entry name" value="Run_dom_sf"/>
</dbReference>
<dbReference type="GO" id="GO:0008270">
    <property type="term" value="F:zinc ion binding"/>
    <property type="evidence" value="ECO:0007669"/>
    <property type="project" value="UniProtKB-KW"/>
</dbReference>
<organism evidence="11 12">
    <name type="scientific">Popillia japonica</name>
    <name type="common">Japanese beetle</name>
    <dbReference type="NCBI Taxonomy" id="7064"/>
    <lineage>
        <taxon>Eukaryota</taxon>
        <taxon>Metazoa</taxon>
        <taxon>Ecdysozoa</taxon>
        <taxon>Arthropoda</taxon>
        <taxon>Hexapoda</taxon>
        <taxon>Insecta</taxon>
        <taxon>Pterygota</taxon>
        <taxon>Neoptera</taxon>
        <taxon>Endopterygota</taxon>
        <taxon>Coleoptera</taxon>
        <taxon>Polyphaga</taxon>
        <taxon>Scarabaeiformia</taxon>
        <taxon>Scarabaeidae</taxon>
        <taxon>Rutelinae</taxon>
        <taxon>Popillia</taxon>
    </lineage>
</organism>
<protein>
    <submittedName>
        <fullName evidence="11">Zinc-RING and/or ribbon</fullName>
    </submittedName>
</protein>
<feature type="region of interest" description="Disordered" evidence="9">
    <location>
        <begin position="399"/>
        <end position="424"/>
    </location>
</feature>